<feature type="coiled-coil region" evidence="1">
    <location>
        <begin position="16"/>
        <end position="43"/>
    </location>
</feature>
<dbReference type="Proteomes" id="UP000504752">
    <property type="component" value="Chromosome"/>
</dbReference>
<protein>
    <submittedName>
        <fullName evidence="2">Methyltransferase</fullName>
    </submittedName>
</protein>
<dbReference type="KEGG" id="amam:HPC72_01925"/>
<dbReference type="GO" id="GO:0008168">
    <property type="term" value="F:methyltransferase activity"/>
    <property type="evidence" value="ECO:0007669"/>
    <property type="project" value="UniProtKB-KW"/>
</dbReference>
<keyword evidence="3" id="KW-1185">Reference proteome</keyword>
<keyword evidence="2" id="KW-0489">Methyltransferase</keyword>
<proteinExistence type="predicted"/>
<sequence>MTVSQDDEIRRLRAALRHAHAEAGELHAEIQRLEKEQRIMQRKLDGAWEQLSDIRHSTSWHLTAPVRLVKSAVRIRLPR</sequence>
<name>A0A6M8AYB5_9ACTO</name>
<evidence type="ECO:0000313" key="3">
    <source>
        <dbReference type="Proteomes" id="UP000504752"/>
    </source>
</evidence>
<evidence type="ECO:0000313" key="2">
    <source>
        <dbReference type="EMBL" id="QKD79174.1"/>
    </source>
</evidence>
<keyword evidence="2" id="KW-0808">Transferase</keyword>
<dbReference type="GO" id="GO:0032259">
    <property type="term" value="P:methylation"/>
    <property type="evidence" value="ECO:0007669"/>
    <property type="project" value="UniProtKB-KW"/>
</dbReference>
<reference evidence="2 3" key="1">
    <citation type="submission" date="2020-05" db="EMBL/GenBank/DDBJ databases">
        <title>Actinomyces sp. zg-325.</title>
        <authorList>
            <person name="Yang C."/>
        </authorList>
    </citation>
    <scope>NUCLEOTIDE SEQUENCE [LARGE SCALE GENOMIC DNA]</scope>
    <source>
        <strain evidence="3">zg-325</strain>
    </source>
</reference>
<dbReference type="AlphaFoldDB" id="A0A6M8AYB5"/>
<gene>
    <name evidence="2" type="ORF">HPC72_01925</name>
</gene>
<keyword evidence="1" id="KW-0175">Coiled coil</keyword>
<organism evidence="2 3">
    <name type="scientific">Actinomyces marmotae</name>
    <dbReference type="NCBI Taxonomy" id="2737173"/>
    <lineage>
        <taxon>Bacteria</taxon>
        <taxon>Bacillati</taxon>
        <taxon>Actinomycetota</taxon>
        <taxon>Actinomycetes</taxon>
        <taxon>Actinomycetales</taxon>
        <taxon>Actinomycetaceae</taxon>
        <taxon>Actinomyces</taxon>
    </lineage>
</organism>
<dbReference type="RefSeq" id="WP_159524032.1">
    <property type="nucleotide sequence ID" value="NZ_CP053642.1"/>
</dbReference>
<evidence type="ECO:0000256" key="1">
    <source>
        <dbReference type="SAM" id="Coils"/>
    </source>
</evidence>
<accession>A0A6M8AYB5</accession>
<dbReference type="EMBL" id="CP053642">
    <property type="protein sequence ID" value="QKD79174.1"/>
    <property type="molecule type" value="Genomic_DNA"/>
</dbReference>